<name>A0ABZ2EJ18_9BACT</name>
<evidence type="ECO:0000256" key="7">
    <source>
        <dbReference type="SAM" id="SignalP"/>
    </source>
</evidence>
<sequence>MIKKLAGLIAIAAIVVACTTNAITGRSQFKLLPESQLQQMAVGEYQSFLSSNKVIPATSSNRDAEMVSRVGQRIVNAVTTFFKQNNMAQELEGYQWEIKLVQSNEANAWCMPGGKIVVYTGLLPITQNEAALANVMGHEVSHALFGHTNERMSQAIAAQYGGSILDAFMANKSSAAMRNIFGSAVGMSSQLGILAFGRKQELEADRYGMIWAAMAGYNPEEAIGLWERMQAYAGGGGTPEFLSTHPGPERRIEQLRKYLPEAMKYYRPVSK</sequence>
<keyword evidence="2" id="KW-0479">Metal-binding</keyword>
<dbReference type="EMBL" id="CP144143">
    <property type="protein sequence ID" value="WWC83543.1"/>
    <property type="molecule type" value="Genomic_DNA"/>
</dbReference>
<keyword evidence="10" id="KW-1185">Reference proteome</keyword>
<dbReference type="GO" id="GO:0008233">
    <property type="term" value="F:peptidase activity"/>
    <property type="evidence" value="ECO:0007669"/>
    <property type="project" value="UniProtKB-KW"/>
</dbReference>
<dbReference type="CDD" id="cd07331">
    <property type="entry name" value="M48C_Oma1_like"/>
    <property type="match status" value="1"/>
</dbReference>
<proteinExistence type="inferred from homology"/>
<evidence type="ECO:0000313" key="10">
    <source>
        <dbReference type="Proteomes" id="UP001321305"/>
    </source>
</evidence>
<dbReference type="PROSITE" id="PS51257">
    <property type="entry name" value="PROKAR_LIPOPROTEIN"/>
    <property type="match status" value="1"/>
</dbReference>
<dbReference type="GO" id="GO:0006508">
    <property type="term" value="P:proteolysis"/>
    <property type="evidence" value="ECO:0007669"/>
    <property type="project" value="UniProtKB-KW"/>
</dbReference>
<evidence type="ECO:0000259" key="8">
    <source>
        <dbReference type="Pfam" id="PF01435"/>
    </source>
</evidence>
<organism evidence="9 10">
    <name type="scientific">Mycovorax composti</name>
    <dbReference type="NCBI Taxonomy" id="2962693"/>
    <lineage>
        <taxon>Bacteria</taxon>
        <taxon>Pseudomonadati</taxon>
        <taxon>Bacteroidota</taxon>
        <taxon>Chitinophagia</taxon>
        <taxon>Chitinophagales</taxon>
        <taxon>Chitinophagaceae</taxon>
        <taxon>Mycovorax</taxon>
    </lineage>
</organism>
<dbReference type="Pfam" id="PF01435">
    <property type="entry name" value="Peptidase_M48"/>
    <property type="match status" value="1"/>
</dbReference>
<keyword evidence="5 6" id="KW-0482">Metalloprotease</keyword>
<dbReference type="EC" id="3.4.-.-" evidence="9"/>
<feature type="signal peptide" evidence="7">
    <location>
        <begin position="1"/>
        <end position="22"/>
    </location>
</feature>
<evidence type="ECO:0000313" key="9">
    <source>
        <dbReference type="EMBL" id="WWC83543.1"/>
    </source>
</evidence>
<feature type="domain" description="Peptidase M48" evidence="8">
    <location>
        <begin position="91"/>
        <end position="257"/>
    </location>
</feature>
<dbReference type="RefSeq" id="WP_409966755.1">
    <property type="nucleotide sequence ID" value="NZ_CP144143.1"/>
</dbReference>
<keyword evidence="4 6" id="KW-0862">Zinc</keyword>
<reference evidence="10" key="1">
    <citation type="submission" date="2024-01" db="EMBL/GenBank/DDBJ databases">
        <title>Mycovorax composti gen. nov. sp. nov., a member of the family Chitinophagaceae isolated from button mushroom compost.</title>
        <authorList>
            <person name="Thai M."/>
            <person name="Bell T.L."/>
            <person name="Kertesz M.A."/>
        </authorList>
    </citation>
    <scope>NUCLEOTIDE SEQUENCE [LARGE SCALE GENOMIC DNA]</scope>
    <source>
        <strain evidence="10">C216</strain>
    </source>
</reference>
<gene>
    <name evidence="9" type="primary">bepA_1</name>
    <name evidence="9" type="ORF">PIECOFPK_01260</name>
</gene>
<dbReference type="InterPro" id="IPR001915">
    <property type="entry name" value="Peptidase_M48"/>
</dbReference>
<keyword evidence="7" id="KW-0732">Signal</keyword>
<evidence type="ECO:0000256" key="6">
    <source>
        <dbReference type="RuleBase" id="RU003983"/>
    </source>
</evidence>
<protein>
    <submittedName>
        <fullName evidence="9">Beta-barrel assembly-enhancing protease</fullName>
        <ecNumber evidence="9">3.4.-.-</ecNumber>
    </submittedName>
</protein>
<dbReference type="InterPro" id="IPR051156">
    <property type="entry name" value="Mito/Outer_Membr_Metalloprot"/>
</dbReference>
<keyword evidence="1 6" id="KW-0645">Protease</keyword>
<feature type="chain" id="PRO_5047157040" evidence="7">
    <location>
        <begin position="23"/>
        <end position="271"/>
    </location>
</feature>
<evidence type="ECO:0000256" key="4">
    <source>
        <dbReference type="ARBA" id="ARBA00022833"/>
    </source>
</evidence>
<evidence type="ECO:0000256" key="5">
    <source>
        <dbReference type="ARBA" id="ARBA00023049"/>
    </source>
</evidence>
<evidence type="ECO:0000256" key="2">
    <source>
        <dbReference type="ARBA" id="ARBA00022723"/>
    </source>
</evidence>
<comment type="similarity">
    <text evidence="6">Belongs to the peptidase M48 family.</text>
</comment>
<dbReference type="PANTHER" id="PTHR22726">
    <property type="entry name" value="METALLOENDOPEPTIDASE OMA1"/>
    <property type="match status" value="1"/>
</dbReference>
<dbReference type="Gene3D" id="3.30.2010.10">
    <property type="entry name" value="Metalloproteases ('zincins'), catalytic domain"/>
    <property type="match status" value="1"/>
</dbReference>
<accession>A0ABZ2EJ18</accession>
<evidence type="ECO:0000256" key="3">
    <source>
        <dbReference type="ARBA" id="ARBA00022801"/>
    </source>
</evidence>
<dbReference type="Proteomes" id="UP001321305">
    <property type="component" value="Chromosome"/>
</dbReference>
<keyword evidence="3 6" id="KW-0378">Hydrolase</keyword>
<dbReference type="PANTHER" id="PTHR22726:SF1">
    <property type="entry name" value="METALLOENDOPEPTIDASE OMA1, MITOCHONDRIAL"/>
    <property type="match status" value="1"/>
</dbReference>
<comment type="cofactor">
    <cofactor evidence="6">
        <name>Zn(2+)</name>
        <dbReference type="ChEBI" id="CHEBI:29105"/>
    </cofactor>
    <text evidence="6">Binds 1 zinc ion per subunit.</text>
</comment>
<evidence type="ECO:0000256" key="1">
    <source>
        <dbReference type="ARBA" id="ARBA00022670"/>
    </source>
</evidence>